<reference evidence="2 4" key="2">
    <citation type="submission" date="2016-10" db="EMBL/GenBank/DDBJ databases">
        <authorList>
            <person name="Varghese N."/>
            <person name="Submissions S."/>
        </authorList>
    </citation>
    <scope>NUCLEOTIDE SEQUENCE [LARGE SCALE GENOMIC DNA]</scope>
    <source>
        <strain evidence="2 4">DSM 2094</strain>
    </source>
</reference>
<dbReference type="EMBL" id="FJMZ01000033">
    <property type="protein sequence ID" value="CZQ99301.1"/>
    <property type="molecule type" value="Genomic_DNA"/>
</dbReference>
<gene>
    <name evidence="2" type="ORF">SAMN04488507_10421</name>
    <name evidence="1" type="ORF">TFLO_2410</name>
</gene>
<dbReference type="Proteomes" id="UP000195947">
    <property type="component" value="Unassembled WGS sequence"/>
</dbReference>
<organism evidence="2 4">
    <name type="scientific">Trichococcus flocculiformis</name>
    <dbReference type="NCBI Taxonomy" id="82803"/>
    <lineage>
        <taxon>Bacteria</taxon>
        <taxon>Bacillati</taxon>
        <taxon>Bacillota</taxon>
        <taxon>Bacilli</taxon>
        <taxon>Lactobacillales</taxon>
        <taxon>Carnobacteriaceae</taxon>
        <taxon>Trichococcus</taxon>
    </lineage>
</organism>
<evidence type="ECO:0000313" key="4">
    <source>
        <dbReference type="Proteomes" id="UP000199686"/>
    </source>
</evidence>
<evidence type="ECO:0000313" key="2">
    <source>
        <dbReference type="EMBL" id="SFI05021.1"/>
    </source>
</evidence>
<reference evidence="1 3" key="1">
    <citation type="submission" date="2016-02" db="EMBL/GenBank/DDBJ databases">
        <authorList>
            <person name="Strepis N."/>
        </authorList>
    </citation>
    <scope>NUCLEOTIDE SEQUENCE [LARGE SCALE GENOMIC DNA]</scope>
    <source>
        <strain evidence="1">Trichococcus flocculiformis</strain>
    </source>
</reference>
<keyword evidence="3" id="KW-1185">Reference proteome</keyword>
<proteinExistence type="predicted"/>
<protein>
    <submittedName>
        <fullName evidence="2">Uncharacterized protein</fullName>
    </submittedName>
</protein>
<evidence type="ECO:0000313" key="3">
    <source>
        <dbReference type="Proteomes" id="UP000195947"/>
    </source>
</evidence>
<comment type="caution">
    <text evidence="2">The sequence shown here is derived from an EMBL/GenBank/DDBJ whole genome shotgun (WGS) entry which is preliminary data.</text>
</comment>
<dbReference type="EMBL" id="FOQC01000042">
    <property type="protein sequence ID" value="SFI05021.1"/>
    <property type="molecule type" value="Genomic_DNA"/>
</dbReference>
<evidence type="ECO:0000313" key="1">
    <source>
        <dbReference type="EMBL" id="CZQ99301.1"/>
    </source>
</evidence>
<name>A0AB38BK86_9LACT</name>
<dbReference type="RefSeq" id="WP_086989846.1">
    <property type="nucleotide sequence ID" value="NZ_FJMZ01000033.1"/>
</dbReference>
<dbReference type="AlphaFoldDB" id="A0AB38BK86"/>
<accession>A0AB38BK86</accession>
<dbReference type="Proteomes" id="UP000199686">
    <property type="component" value="Unassembled WGS sequence"/>
</dbReference>
<sequence length="71" mass="8196">MQFNSIYIVMFSNKIALNDAKELRKGYNIPCLFGNSSHWIYTIHLGAENVAKRISSALPSFYRVRGIETWL</sequence>